<feature type="compositionally biased region" description="Polar residues" evidence="1">
    <location>
        <begin position="1156"/>
        <end position="1168"/>
    </location>
</feature>
<evidence type="ECO:0000313" key="3">
    <source>
        <dbReference type="Proteomes" id="UP001374579"/>
    </source>
</evidence>
<reference evidence="2 3" key="1">
    <citation type="submission" date="2024-02" db="EMBL/GenBank/DDBJ databases">
        <title>Chromosome-scale genome assembly of the rough periwinkle Littorina saxatilis.</title>
        <authorList>
            <person name="De Jode A."/>
            <person name="Faria R."/>
            <person name="Formenti G."/>
            <person name="Sims Y."/>
            <person name="Smith T.P."/>
            <person name="Tracey A."/>
            <person name="Wood J.M.D."/>
            <person name="Zagrodzka Z.B."/>
            <person name="Johannesson K."/>
            <person name="Butlin R.K."/>
            <person name="Leder E.H."/>
        </authorList>
    </citation>
    <scope>NUCLEOTIDE SEQUENCE [LARGE SCALE GENOMIC DNA]</scope>
    <source>
        <strain evidence="2">Snail1</strain>
        <tissue evidence="2">Muscle</tissue>
    </source>
</reference>
<dbReference type="Proteomes" id="UP001374579">
    <property type="component" value="Unassembled WGS sequence"/>
</dbReference>
<feature type="compositionally biased region" description="Low complexity" evidence="1">
    <location>
        <begin position="1632"/>
        <end position="1657"/>
    </location>
</feature>
<feature type="region of interest" description="Disordered" evidence="1">
    <location>
        <begin position="793"/>
        <end position="815"/>
    </location>
</feature>
<feature type="region of interest" description="Disordered" evidence="1">
    <location>
        <begin position="1619"/>
        <end position="1673"/>
    </location>
</feature>
<feature type="region of interest" description="Disordered" evidence="1">
    <location>
        <begin position="1941"/>
        <end position="1965"/>
    </location>
</feature>
<accession>A0AAN9BRR8</accession>
<feature type="compositionally biased region" description="Basic and acidic residues" evidence="1">
    <location>
        <begin position="1"/>
        <end position="11"/>
    </location>
</feature>
<sequence length="2082" mass="231488">MATLKRSDILRKHANRGRPPKPEKERQLKQRAAYQWRDARRIYLAASFERWRKLRSRLQLKDSSLAWHLLETHDKGCYDCSLQGLLEEESSLTEPQNDSASKDPSKFHPAMVRMLRQLCHTYLNFEDCVELVGLVCVERDHKTKETHSVNELVKRGLLPKQRTHERHQTDLEASEADLVAAALSRCERGEESNGTDVSNSDSMHQEICDDEASMNCDEDDSDNDDDNVANGTSDELHSAQEYGQGTSPWDGVAVSVETPVAVSASTSTTEPQSLVANSLPQKQFEAFSQSEDSGSARADQETVSSHVHPYHNYDETDHSAQPGLRLHHTDHCDSPSRDLRFQGSSSPWHTHDPSVACKTGESHKVVLSDDGRVSHVVHNGPASGQVYRIDLSNHEENRAETGGGPAVDMGEESQGGVGSRDRAASMESNDSFMEVGIVSKIHHAQQLLASPPPSPKSDPSHSADSQPSFPPATQSSDSSHSYPEHPPPPPVHPAHTSVIREVFSPQRNTELKTEPAPPSSGEERAEPEEALPDDRDLPLDMSLVKDETDNPLESHENGGEHTRDSGRQSADQNIYRAHGKSSNSAQDDFSPSASPPTTTADDSQMGSHELPQLPYAASSMQLLQHYTDRILQQQQQVNADLSALHASHAQLLAADSDDSTRARKRKLSDLDDRDGEGGRGSIPWPRKDMTQKEEYQFLEMDPFMDFAEMSRLFPNMQQRTFYRWKRRIKDQFICVEQQPGITYAQFSQYFPQVKDQVFDHWKGLMTKGHRFLGDTGKPSMSLSEMKSLASSVAKATSREGEGSASHKEGEGGGSGHHEDYISQYIFLQKNLSLDAEQFAQVFPEVPQQLFYMWKKQIFADFLKLQANPKLTYQEFRKQASVTQDVFSLWKAHLTLINTSTPLISTCPSLVPAPSPLTSSTPTLPPVSLLAGSKGVGADLAAWYASYAPLLGQMAMPFWSPLSIMSSPPLPSSLPSSLPSLRDGSSQEREHDHDSVPRDQPSTNKQSDRDRVRRKSSSESSKSKDTESQSRGDKGAEPDSPSPHTSEGGEGVVGHRGRRQSLKPEHYYYLMNPDTPYLALTHLFPGVSAQRYGRWRRKVSSALALLEREPNCTVDQFALSFPNVPDEILSSWRDRVKHGHARLMVAGNEADDDLATSHHQLSPSPSPAQSDRHSQDLTTDAGSAGNETPNFLLEKYRDGEGERVSKEDRGKDYAHHDSPASMSSRKQFKLNREEFHFVQRYPNVDFGTFSRYYTNISVRTFYRWRRQIRDAIDMLRTNPSLTLPEFQKLVPEVTEDVFDAWQALVREEAKDQKERGGAVLDGIGEESSASATDTAAPTPSSSQSHLPTAERAAELRDVSGQCRPEQWLVHMNPNLDYAEISRTYPHVSERTFYRWKQEVRQIMDYMRDRSDVRYEDIASVLPAVSREAFLMWQHLLNLEKFAQQNVSKVKTEATSQPYEGLSASSLVGDVEEGGSHSLSDSLLRTGQDAGTRETGQDAVTRETVPAVSSSSSLSEAAEPHVSVLSLGEDEESSSAKSRRQTRDEFIHVMLNPAMDYAEFARRFGTVSQRTFYRWRAHIRDWRAAIRADPHMDYATFSRSARDVPESVFQVWREWETRAENPHNTSSSYDGYDSLLHPTSQPTPTQSQPTPPQSQLTSQAGRGSGESEGWKNPHPHASQLEVLCAAYDHYQRHPDMQFEALTPQFPSVTVDVFQQWKKGVDMKLEYIRSIPTTNFDDFHSLFPDVKEDIFLIWKAKVLSGQSSGENFLFPQTSGGESAASALPTQSSAFTASSHSSQSFYPQTASLYAGSGAKHDEGSSLHYSLQSRRGKSPLPSVYQTVPSASHSPRLQPSPAKLAEEGLTAEDFHASGTARVRVKLESSPNTPLPSFTETVSNLGRLSAMVQHRLPQPKQAVALTLTPASALLYPHTTSAASVADTLNSSYSNTARHSTPKSSTAPSHSATSGSLHHDSQLYASLAHAAVSDSVVGASHLEDSVVATSDAGSGSAKDEDGGGEERGMEGLVYSSQRQRKLQRVEYMFVEQNPDVDVQEFLNRFPKVSLRTFYRWKREIREEQQAAGGANIIM</sequence>
<feature type="region of interest" description="Disordered" evidence="1">
    <location>
        <begin position="655"/>
        <end position="688"/>
    </location>
</feature>
<feature type="compositionally biased region" description="Basic and acidic residues" evidence="1">
    <location>
        <begin position="984"/>
        <end position="996"/>
    </location>
</feature>
<protein>
    <recommendedName>
        <fullName evidence="4">Vertnin</fullName>
    </recommendedName>
</protein>
<feature type="compositionally biased region" description="Low complexity" evidence="1">
    <location>
        <begin position="968"/>
        <end position="980"/>
    </location>
</feature>
<evidence type="ECO:0000313" key="2">
    <source>
        <dbReference type="EMBL" id="KAK7110888.1"/>
    </source>
</evidence>
<gene>
    <name evidence="2" type="ORF">V1264_014688</name>
</gene>
<feature type="compositionally biased region" description="Polar residues" evidence="1">
    <location>
        <begin position="580"/>
        <end position="606"/>
    </location>
</feature>
<feature type="compositionally biased region" description="Basic and acidic residues" evidence="1">
    <location>
        <begin position="796"/>
        <end position="815"/>
    </location>
</feature>
<feature type="compositionally biased region" description="Polar residues" evidence="1">
    <location>
        <begin position="1175"/>
        <end position="1188"/>
    </location>
</feature>
<feature type="region of interest" description="Disordered" evidence="1">
    <location>
        <begin position="1324"/>
        <end position="1354"/>
    </location>
</feature>
<feature type="compositionally biased region" description="Basic and acidic residues" evidence="1">
    <location>
        <begin position="331"/>
        <end position="340"/>
    </location>
</feature>
<feature type="compositionally biased region" description="Polar residues" evidence="1">
    <location>
        <begin position="1941"/>
        <end position="1964"/>
    </location>
</feature>
<feature type="compositionally biased region" description="Polar residues" evidence="1">
    <location>
        <begin position="1834"/>
        <end position="1847"/>
    </location>
</feature>
<feature type="region of interest" description="Disordered" evidence="1">
    <location>
        <begin position="1153"/>
        <end position="1224"/>
    </location>
</feature>
<feature type="region of interest" description="Disordered" evidence="1">
    <location>
        <begin position="1468"/>
        <end position="1539"/>
    </location>
</feature>
<feature type="region of interest" description="Disordered" evidence="1">
    <location>
        <begin position="1995"/>
        <end position="2019"/>
    </location>
</feature>
<feature type="compositionally biased region" description="Acidic residues" evidence="1">
    <location>
        <begin position="213"/>
        <end position="227"/>
    </location>
</feature>
<name>A0AAN9BRR8_9CAEN</name>
<feature type="region of interest" description="Disordered" evidence="1">
    <location>
        <begin position="396"/>
        <end position="425"/>
    </location>
</feature>
<feature type="compositionally biased region" description="Basic and acidic residues" evidence="1">
    <location>
        <begin position="2005"/>
        <end position="2017"/>
    </location>
</feature>
<evidence type="ECO:0008006" key="4">
    <source>
        <dbReference type="Google" id="ProtNLM"/>
    </source>
</evidence>
<evidence type="ECO:0000256" key="1">
    <source>
        <dbReference type="SAM" id="MobiDB-lite"/>
    </source>
</evidence>
<keyword evidence="3" id="KW-1185">Reference proteome</keyword>
<feature type="compositionally biased region" description="Low complexity" evidence="1">
    <location>
        <begin position="1326"/>
        <end position="1343"/>
    </location>
</feature>
<proteinExistence type="predicted"/>
<feature type="region of interest" description="Disordered" evidence="1">
    <location>
        <begin position="1815"/>
        <end position="1850"/>
    </location>
</feature>
<organism evidence="2 3">
    <name type="scientific">Littorina saxatilis</name>
    <dbReference type="NCBI Taxonomy" id="31220"/>
    <lineage>
        <taxon>Eukaryota</taxon>
        <taxon>Metazoa</taxon>
        <taxon>Spiralia</taxon>
        <taxon>Lophotrochozoa</taxon>
        <taxon>Mollusca</taxon>
        <taxon>Gastropoda</taxon>
        <taxon>Caenogastropoda</taxon>
        <taxon>Littorinimorpha</taxon>
        <taxon>Littorinoidea</taxon>
        <taxon>Littorinidae</taxon>
        <taxon>Littorina</taxon>
    </lineage>
</organism>
<feature type="region of interest" description="Disordered" evidence="1">
    <location>
        <begin position="1"/>
        <end position="28"/>
    </location>
</feature>
<dbReference type="EMBL" id="JBAMIC010000003">
    <property type="protein sequence ID" value="KAK7110888.1"/>
    <property type="molecule type" value="Genomic_DNA"/>
</dbReference>
<comment type="caution">
    <text evidence="2">The sequence shown here is derived from an EMBL/GenBank/DDBJ whole genome shotgun (WGS) entry which is preliminary data.</text>
</comment>
<feature type="compositionally biased region" description="Basic and acidic residues" evidence="1">
    <location>
        <begin position="1193"/>
        <end position="1217"/>
    </location>
</feature>
<feature type="region of interest" description="Disordered" evidence="1">
    <location>
        <begin position="447"/>
        <end position="609"/>
    </location>
</feature>
<feature type="region of interest" description="Disordered" evidence="1">
    <location>
        <begin position="968"/>
        <end position="1057"/>
    </location>
</feature>
<feature type="region of interest" description="Disordered" evidence="1">
    <location>
        <begin position="331"/>
        <end position="355"/>
    </location>
</feature>
<feature type="region of interest" description="Disordered" evidence="1">
    <location>
        <begin position="213"/>
        <end position="233"/>
    </location>
</feature>
<feature type="compositionally biased region" description="Basic and acidic residues" evidence="1">
    <location>
        <begin position="1020"/>
        <end position="1036"/>
    </location>
</feature>
<feature type="compositionally biased region" description="Basic and acidic residues" evidence="1">
    <location>
        <begin position="532"/>
        <end position="566"/>
    </location>
</feature>